<dbReference type="RefSeq" id="WP_243407042.1">
    <property type="nucleotide sequence ID" value="NZ_FZMO01000001.1"/>
</dbReference>
<dbReference type="GO" id="GO:0004497">
    <property type="term" value="F:monooxygenase activity"/>
    <property type="evidence" value="ECO:0007669"/>
    <property type="project" value="InterPro"/>
</dbReference>
<dbReference type="GO" id="GO:0020037">
    <property type="term" value="F:heme binding"/>
    <property type="evidence" value="ECO:0007669"/>
    <property type="project" value="InterPro"/>
</dbReference>
<name>A0A2I2KI54_9ACTN</name>
<dbReference type="Gene3D" id="1.10.630.10">
    <property type="entry name" value="Cytochrome P450"/>
    <property type="match status" value="1"/>
</dbReference>
<dbReference type="AlphaFoldDB" id="A0A2I2KI54"/>
<comment type="similarity">
    <text evidence="1">Belongs to the cytochrome P450 family.</text>
</comment>
<gene>
    <name evidence="3" type="ORF">FRACA_10101</name>
</gene>
<reference evidence="3 4" key="1">
    <citation type="submission" date="2017-06" db="EMBL/GenBank/DDBJ databases">
        <authorList>
            <person name="Kim H.J."/>
            <person name="Triplett B.A."/>
        </authorList>
    </citation>
    <scope>NUCLEOTIDE SEQUENCE [LARGE SCALE GENOMIC DNA]</scope>
    <source>
        <strain evidence="3">FRACA_ARgP5</strain>
    </source>
</reference>
<dbReference type="Pfam" id="PF00067">
    <property type="entry name" value="p450"/>
    <property type="match status" value="1"/>
</dbReference>
<dbReference type="InterPro" id="IPR036396">
    <property type="entry name" value="Cyt_P450_sf"/>
</dbReference>
<dbReference type="Proteomes" id="UP000234331">
    <property type="component" value="Unassembled WGS sequence"/>
</dbReference>
<keyword evidence="4" id="KW-1185">Reference proteome</keyword>
<organism evidence="3 4">
    <name type="scientific">Frankia canadensis</name>
    <dbReference type="NCBI Taxonomy" id="1836972"/>
    <lineage>
        <taxon>Bacteria</taxon>
        <taxon>Bacillati</taxon>
        <taxon>Actinomycetota</taxon>
        <taxon>Actinomycetes</taxon>
        <taxon>Frankiales</taxon>
        <taxon>Frankiaceae</taxon>
        <taxon>Frankia</taxon>
    </lineage>
</organism>
<dbReference type="GO" id="GO:0005506">
    <property type="term" value="F:iron ion binding"/>
    <property type="evidence" value="ECO:0007669"/>
    <property type="project" value="InterPro"/>
</dbReference>
<protein>
    <recommendedName>
        <fullName evidence="5">Cytochrome P450</fullName>
    </recommendedName>
</protein>
<dbReference type="InterPro" id="IPR002397">
    <property type="entry name" value="Cyt_P450_B"/>
</dbReference>
<evidence type="ECO:0000313" key="3">
    <source>
        <dbReference type="EMBL" id="SNQ45342.1"/>
    </source>
</evidence>
<dbReference type="PANTHER" id="PTHR46696:SF6">
    <property type="entry name" value="P450, PUTATIVE (EUROFUNG)-RELATED"/>
    <property type="match status" value="1"/>
</dbReference>
<dbReference type="PRINTS" id="PR00359">
    <property type="entry name" value="BP450"/>
</dbReference>
<dbReference type="InterPro" id="IPR001128">
    <property type="entry name" value="Cyt_P450"/>
</dbReference>
<sequence>MDRIALGDAKTQFESRCPAFLADPAPALHSLRTASPVYFSDALGAWVVSRAADVTEVLRDRRNFTSVGSMTSRLQLEPDVIAEVGEDRAGLRNFLANTDAPRHTRLRSAVARGLTPRAVARLEGVATASARSLALRMRESIRAAGPRGVDLKTSFASPLAGPVMGELIGLPGDDLELVTQWVGDWFSLYRYRLTREEQLACARNLRAYDSYVTALVQRYEREPGDNLISDVLRGVTEGQYELSHREIVDIVANVIVGGLHTTASAVAAVTLRLLSTSGAWADLVTDPTGVEPAIEECLRLEGVSFAAVRTVTRPVRIGGVLLRPGEKVHAVSRAADLDPAKFQEPDEYRPSRENVRRHLVYGNGPHTCIGAPLARVELRCALHELVTVLPGLELVELGGVHEYLASPNHRQLRELRVTVRSPNSAPPPPGPSHARGARSSPPATPLPTPVGCQKSAWARELG</sequence>
<dbReference type="SUPFAM" id="SSF48264">
    <property type="entry name" value="Cytochrome P450"/>
    <property type="match status" value="1"/>
</dbReference>
<dbReference type="PRINTS" id="PR00385">
    <property type="entry name" value="P450"/>
</dbReference>
<evidence type="ECO:0000313" key="4">
    <source>
        <dbReference type="Proteomes" id="UP000234331"/>
    </source>
</evidence>
<proteinExistence type="inferred from homology"/>
<dbReference type="PANTHER" id="PTHR46696">
    <property type="entry name" value="P450, PUTATIVE (EUROFUNG)-RELATED"/>
    <property type="match status" value="1"/>
</dbReference>
<dbReference type="EMBL" id="FZMO01000001">
    <property type="protein sequence ID" value="SNQ45342.1"/>
    <property type="molecule type" value="Genomic_DNA"/>
</dbReference>
<feature type="region of interest" description="Disordered" evidence="2">
    <location>
        <begin position="420"/>
        <end position="462"/>
    </location>
</feature>
<evidence type="ECO:0008006" key="5">
    <source>
        <dbReference type="Google" id="ProtNLM"/>
    </source>
</evidence>
<evidence type="ECO:0000256" key="2">
    <source>
        <dbReference type="SAM" id="MobiDB-lite"/>
    </source>
</evidence>
<dbReference type="GO" id="GO:0016705">
    <property type="term" value="F:oxidoreductase activity, acting on paired donors, with incorporation or reduction of molecular oxygen"/>
    <property type="evidence" value="ECO:0007669"/>
    <property type="project" value="InterPro"/>
</dbReference>
<evidence type="ECO:0000256" key="1">
    <source>
        <dbReference type="ARBA" id="ARBA00010617"/>
    </source>
</evidence>
<accession>A0A2I2KI54</accession>